<dbReference type="EMBL" id="LMWX01000050">
    <property type="protein sequence ID" value="KUN79926.1"/>
    <property type="molecule type" value="Genomic_DNA"/>
</dbReference>
<evidence type="ECO:0000313" key="5">
    <source>
        <dbReference type="Proteomes" id="UP000053024"/>
    </source>
</evidence>
<dbReference type="InterPro" id="IPR003658">
    <property type="entry name" value="Anti-sigma_ant"/>
</dbReference>
<dbReference type="InterPro" id="IPR002645">
    <property type="entry name" value="STAS_dom"/>
</dbReference>
<protein>
    <recommendedName>
        <fullName evidence="2">Anti-sigma factor antagonist</fullName>
    </recommendedName>
</protein>
<proteinExistence type="inferred from homology"/>
<dbReference type="PROSITE" id="PS50801">
    <property type="entry name" value="STAS"/>
    <property type="match status" value="1"/>
</dbReference>
<dbReference type="CDD" id="cd07043">
    <property type="entry name" value="STAS_anti-anti-sigma_factors"/>
    <property type="match status" value="1"/>
</dbReference>
<dbReference type="InterPro" id="IPR058548">
    <property type="entry name" value="MlaB-like_STAS"/>
</dbReference>
<dbReference type="AlphaFoldDB" id="A0A101STU5"/>
<evidence type="ECO:0000259" key="3">
    <source>
        <dbReference type="PROSITE" id="PS50801"/>
    </source>
</evidence>
<dbReference type="NCBIfam" id="TIGR00377">
    <property type="entry name" value="ant_ant_sig"/>
    <property type="match status" value="1"/>
</dbReference>
<sequence>MTAAGEIDHQTGDTLAQALDVSGAPRPRVVVDLGQVTFMDSSGINVLITAHRTLTEAGGWLRLARPGQSVQRVLRLVGIDAVIDCHETLHQALTD</sequence>
<comment type="caution">
    <text evidence="4">The sequence shown here is derived from an EMBL/GenBank/DDBJ whole genome shotgun (WGS) entry which is preliminary data.</text>
</comment>
<accession>A0A101STU5</accession>
<feature type="domain" description="STAS" evidence="3">
    <location>
        <begin position="1"/>
        <end position="95"/>
    </location>
</feature>
<dbReference type="Gene3D" id="3.30.750.24">
    <property type="entry name" value="STAS domain"/>
    <property type="match status" value="1"/>
</dbReference>
<keyword evidence="5" id="KW-1185">Reference proteome</keyword>
<dbReference type="STRING" id="285568.AQJ66_27415"/>
<dbReference type="Proteomes" id="UP000053024">
    <property type="component" value="Unassembled WGS sequence"/>
</dbReference>
<reference evidence="4 5" key="1">
    <citation type="submission" date="2015-10" db="EMBL/GenBank/DDBJ databases">
        <title>Draft genome sequence of Streptomyces bungoensis DSM 41781, type strain for the species Streptomyces bungoensis.</title>
        <authorList>
            <person name="Ruckert C."/>
            <person name="Winkler A."/>
            <person name="Kalinowski J."/>
            <person name="Kampfer P."/>
            <person name="Glaeser S."/>
        </authorList>
    </citation>
    <scope>NUCLEOTIDE SEQUENCE [LARGE SCALE GENOMIC DNA]</scope>
    <source>
        <strain evidence="4 5">DSM 41781</strain>
    </source>
</reference>
<organism evidence="4 5">
    <name type="scientific">Streptomyces bungoensis</name>
    <dbReference type="NCBI Taxonomy" id="285568"/>
    <lineage>
        <taxon>Bacteria</taxon>
        <taxon>Bacillati</taxon>
        <taxon>Actinomycetota</taxon>
        <taxon>Actinomycetes</taxon>
        <taxon>Kitasatosporales</taxon>
        <taxon>Streptomycetaceae</taxon>
        <taxon>Streptomyces</taxon>
    </lineage>
</organism>
<comment type="similarity">
    <text evidence="1 2">Belongs to the anti-sigma-factor antagonist family.</text>
</comment>
<evidence type="ECO:0000313" key="4">
    <source>
        <dbReference type="EMBL" id="KUN79926.1"/>
    </source>
</evidence>
<dbReference type="Pfam" id="PF13466">
    <property type="entry name" value="STAS_2"/>
    <property type="match status" value="1"/>
</dbReference>
<dbReference type="SUPFAM" id="SSF52091">
    <property type="entry name" value="SpoIIaa-like"/>
    <property type="match status" value="1"/>
</dbReference>
<gene>
    <name evidence="4" type="ORF">AQJ66_27415</name>
</gene>
<name>A0A101STU5_9ACTN</name>
<evidence type="ECO:0000256" key="1">
    <source>
        <dbReference type="ARBA" id="ARBA00009013"/>
    </source>
</evidence>
<evidence type="ECO:0000256" key="2">
    <source>
        <dbReference type="RuleBase" id="RU003749"/>
    </source>
</evidence>
<dbReference type="InterPro" id="IPR036513">
    <property type="entry name" value="STAS_dom_sf"/>
</dbReference>
<dbReference type="PANTHER" id="PTHR33495">
    <property type="entry name" value="ANTI-SIGMA FACTOR ANTAGONIST TM_1081-RELATED-RELATED"/>
    <property type="match status" value="1"/>
</dbReference>
<dbReference type="PANTHER" id="PTHR33495:SF2">
    <property type="entry name" value="ANTI-SIGMA FACTOR ANTAGONIST TM_1081-RELATED"/>
    <property type="match status" value="1"/>
</dbReference>
<dbReference type="GO" id="GO:0043856">
    <property type="term" value="F:anti-sigma factor antagonist activity"/>
    <property type="evidence" value="ECO:0007669"/>
    <property type="project" value="InterPro"/>
</dbReference>